<keyword evidence="7" id="KW-0406">Ion transport</keyword>
<dbReference type="GO" id="GO:0016887">
    <property type="term" value="F:ATP hydrolysis activity"/>
    <property type="evidence" value="ECO:0007669"/>
    <property type="project" value="InterPro"/>
</dbReference>
<dbReference type="AlphaFoldDB" id="A0A2N5N2P4"/>
<evidence type="ECO:0000259" key="13">
    <source>
        <dbReference type="PROSITE" id="PS50893"/>
    </source>
</evidence>
<accession>A0A2N5N2P4</accession>
<dbReference type="GO" id="GO:0016020">
    <property type="term" value="C:membrane"/>
    <property type="evidence" value="ECO:0007669"/>
    <property type="project" value="InterPro"/>
</dbReference>
<dbReference type="PANTHER" id="PTHR42781">
    <property type="entry name" value="SPERMIDINE/PUTRESCINE IMPORT ATP-BINDING PROTEIN POTA"/>
    <property type="match status" value="1"/>
</dbReference>
<dbReference type="InterPro" id="IPR003439">
    <property type="entry name" value="ABC_transporter-like_ATP-bd"/>
</dbReference>
<comment type="subunit">
    <text evidence="10">The complex is composed of two ATP-binding proteins (OpuCA), two transmembrane proteins (OpuCB and OpuCD) and a solute-binding protein (OpuCC).</text>
</comment>
<evidence type="ECO:0000313" key="14">
    <source>
        <dbReference type="EMBL" id="PLT44600.1"/>
    </source>
</evidence>
<proteinExistence type="predicted"/>
<keyword evidence="2" id="KW-1003">Cell membrane</keyword>
<name>A0A2N5N2P4_9BACL</name>
<dbReference type="GO" id="GO:0005524">
    <property type="term" value="F:ATP binding"/>
    <property type="evidence" value="ECO:0007669"/>
    <property type="project" value="UniProtKB-KW"/>
</dbReference>
<dbReference type="InterPro" id="IPR050093">
    <property type="entry name" value="ABC_SmlMolc_Importer"/>
</dbReference>
<dbReference type="InterPro" id="IPR027417">
    <property type="entry name" value="P-loop_NTPase"/>
</dbReference>
<keyword evidence="15" id="KW-1185">Reference proteome</keyword>
<dbReference type="SUPFAM" id="SSF52540">
    <property type="entry name" value="P-loop containing nucleoside triphosphate hydrolases"/>
    <property type="match status" value="1"/>
</dbReference>
<dbReference type="RefSeq" id="WP_101808636.1">
    <property type="nucleotide sequence ID" value="NZ_NFEZ01000004.1"/>
</dbReference>
<keyword evidence="5 14" id="KW-0067">ATP-binding</keyword>
<evidence type="ECO:0000256" key="9">
    <source>
        <dbReference type="ARBA" id="ARBA00052482"/>
    </source>
</evidence>
<dbReference type="PROSITE" id="PS00211">
    <property type="entry name" value="ABC_TRANSPORTER_1"/>
    <property type="match status" value="1"/>
</dbReference>
<comment type="caution">
    <text evidence="14">The sequence shown here is derived from an EMBL/GenBank/DDBJ whole genome shotgun (WGS) entry which is preliminary data.</text>
</comment>
<organism evidence="14 15">
    <name type="scientific">Paenibacillus pasadenensis</name>
    <dbReference type="NCBI Taxonomy" id="217090"/>
    <lineage>
        <taxon>Bacteria</taxon>
        <taxon>Bacillati</taxon>
        <taxon>Bacillota</taxon>
        <taxon>Bacilli</taxon>
        <taxon>Bacillales</taxon>
        <taxon>Paenibacillaceae</taxon>
        <taxon>Paenibacillus</taxon>
    </lineage>
</organism>
<evidence type="ECO:0000256" key="6">
    <source>
        <dbReference type="ARBA" id="ARBA00023004"/>
    </source>
</evidence>
<dbReference type="InterPro" id="IPR015853">
    <property type="entry name" value="ABC_transpr_FbpC"/>
</dbReference>
<evidence type="ECO:0000256" key="8">
    <source>
        <dbReference type="ARBA" id="ARBA00023136"/>
    </source>
</evidence>
<evidence type="ECO:0000256" key="4">
    <source>
        <dbReference type="ARBA" id="ARBA00022741"/>
    </source>
</evidence>
<dbReference type="PANTHER" id="PTHR42781:SF4">
    <property type="entry name" value="SPERMIDINE_PUTRESCINE IMPORT ATP-BINDING PROTEIN POTA"/>
    <property type="match status" value="1"/>
</dbReference>
<evidence type="ECO:0000256" key="3">
    <source>
        <dbReference type="ARBA" id="ARBA00022496"/>
    </source>
</evidence>
<dbReference type="GO" id="GO:0015408">
    <property type="term" value="F:ABC-type ferric iron transporter activity"/>
    <property type="evidence" value="ECO:0007669"/>
    <property type="project" value="InterPro"/>
</dbReference>
<evidence type="ECO:0000256" key="12">
    <source>
        <dbReference type="ARBA" id="ARBA00070305"/>
    </source>
</evidence>
<comment type="catalytic activity">
    <reaction evidence="9">
        <text>a quaternary ammonium(out) + ATP + H2O = a quaternary ammonium(in) + ADP + phosphate + H(+)</text>
        <dbReference type="Rhea" id="RHEA:11036"/>
        <dbReference type="ChEBI" id="CHEBI:15377"/>
        <dbReference type="ChEBI" id="CHEBI:15378"/>
        <dbReference type="ChEBI" id="CHEBI:30616"/>
        <dbReference type="ChEBI" id="CHEBI:35267"/>
        <dbReference type="ChEBI" id="CHEBI:43474"/>
        <dbReference type="ChEBI" id="CHEBI:456216"/>
        <dbReference type="EC" id="7.6.2.9"/>
    </reaction>
</comment>
<evidence type="ECO:0000256" key="11">
    <source>
        <dbReference type="ARBA" id="ARBA00066388"/>
    </source>
</evidence>
<keyword evidence="3" id="KW-0410">Iron transport</keyword>
<dbReference type="InterPro" id="IPR003593">
    <property type="entry name" value="AAA+_ATPase"/>
</dbReference>
<sequence length="375" mass="40599">MTAMLEIKQVGKSYGKQEVLGSVDLSVQAGEIISVLGPSGCGKSTLLQLIAGLQQPDRGEILLRGKLAASRSAMLAPEKRGINMVFQDYALWPHMTVFENIAYGMRRSRQDQAGIKASVAELAALLRLEGLEQRLPPQLSGGQQQRVAIARALATKPDLMLLDEPLSNLDMQLRVEMRTEMAYLFKKLGTTVFHVTHDPEEAFSMADRLVIMREGAIDQIGTPQECWRRPASASAAKLLGAGNRLEVMGRIGGGVSVGEAKLAGVWPGQLAASNAEGPAQLLFRPDAADFQPHVVCTSGEAAESAASLEPAWERNRLPVHVVHSVFEGKGWRVLARTSDGQPLTFLHHRPLAAGDEGLLTISPTDLYLYPILEAN</sequence>
<dbReference type="SMART" id="SM00382">
    <property type="entry name" value="AAA"/>
    <property type="match status" value="1"/>
</dbReference>
<dbReference type="GO" id="GO:0015418">
    <property type="term" value="F:ABC-type quaternary ammonium compound transporting activity"/>
    <property type="evidence" value="ECO:0007669"/>
    <property type="project" value="UniProtKB-EC"/>
</dbReference>
<evidence type="ECO:0000313" key="15">
    <source>
        <dbReference type="Proteomes" id="UP000234789"/>
    </source>
</evidence>
<dbReference type="Pfam" id="PF00005">
    <property type="entry name" value="ABC_tran"/>
    <property type="match status" value="1"/>
</dbReference>
<feature type="domain" description="ABC transporter" evidence="13">
    <location>
        <begin position="5"/>
        <end position="239"/>
    </location>
</feature>
<evidence type="ECO:0000256" key="5">
    <source>
        <dbReference type="ARBA" id="ARBA00022840"/>
    </source>
</evidence>
<dbReference type="PROSITE" id="PS50893">
    <property type="entry name" value="ABC_TRANSPORTER_2"/>
    <property type="match status" value="1"/>
</dbReference>
<dbReference type="Gene3D" id="3.40.50.300">
    <property type="entry name" value="P-loop containing nucleotide triphosphate hydrolases"/>
    <property type="match status" value="1"/>
</dbReference>
<dbReference type="Proteomes" id="UP000234789">
    <property type="component" value="Unassembled WGS sequence"/>
</dbReference>
<keyword evidence="1" id="KW-0813">Transport</keyword>
<dbReference type="CDD" id="cd03259">
    <property type="entry name" value="ABC_Carb_Solutes_like"/>
    <property type="match status" value="1"/>
</dbReference>
<evidence type="ECO:0000256" key="10">
    <source>
        <dbReference type="ARBA" id="ARBA00063934"/>
    </source>
</evidence>
<keyword evidence="4" id="KW-0547">Nucleotide-binding</keyword>
<dbReference type="EC" id="7.6.2.9" evidence="11"/>
<dbReference type="FunFam" id="3.40.50.300:FF:000425">
    <property type="entry name" value="Probable ABC transporter, ATP-binding subunit"/>
    <property type="match status" value="1"/>
</dbReference>
<keyword evidence="8" id="KW-0472">Membrane</keyword>
<evidence type="ECO:0000256" key="7">
    <source>
        <dbReference type="ARBA" id="ARBA00023065"/>
    </source>
</evidence>
<keyword evidence="6" id="KW-0408">Iron</keyword>
<evidence type="ECO:0000256" key="2">
    <source>
        <dbReference type="ARBA" id="ARBA00022475"/>
    </source>
</evidence>
<dbReference type="InterPro" id="IPR017871">
    <property type="entry name" value="ABC_transporter-like_CS"/>
</dbReference>
<protein>
    <recommendedName>
        <fullName evidence="12">Carnitine transport ATP-binding protein OpuCA</fullName>
        <ecNumber evidence="11">7.6.2.9</ecNumber>
    </recommendedName>
</protein>
<gene>
    <name evidence="14" type="ORF">B8V81_3031</name>
</gene>
<reference evidence="14 15" key="1">
    <citation type="submission" date="2017-05" db="EMBL/GenBank/DDBJ databases">
        <title>Functional genome analysis of Paenibacillus pasadenensis strain R16: insights on endophytic life style and antifungal activity.</title>
        <authorList>
            <person name="Passera A."/>
            <person name="Marcolungo L."/>
            <person name="Casati P."/>
            <person name="Brasca M."/>
            <person name="Quaglino F."/>
            <person name="Delledonne M."/>
        </authorList>
    </citation>
    <scope>NUCLEOTIDE SEQUENCE [LARGE SCALE GENOMIC DNA]</scope>
    <source>
        <strain evidence="14 15">R16</strain>
    </source>
</reference>
<evidence type="ECO:0000256" key="1">
    <source>
        <dbReference type="ARBA" id="ARBA00022448"/>
    </source>
</evidence>
<dbReference type="EMBL" id="NFEZ01000004">
    <property type="protein sequence ID" value="PLT44600.1"/>
    <property type="molecule type" value="Genomic_DNA"/>
</dbReference>